<evidence type="ECO:0000313" key="5">
    <source>
        <dbReference type="EMBL" id="NXH09979.1"/>
    </source>
</evidence>
<feature type="non-terminal residue" evidence="5">
    <location>
        <position position="241"/>
    </location>
</feature>
<feature type="non-terminal residue" evidence="5">
    <location>
        <position position="1"/>
    </location>
</feature>
<proteinExistence type="predicted"/>
<dbReference type="GO" id="GO:0006508">
    <property type="term" value="P:proteolysis"/>
    <property type="evidence" value="ECO:0007669"/>
    <property type="project" value="UniProtKB-KW"/>
</dbReference>
<dbReference type="SUPFAM" id="SSF50630">
    <property type="entry name" value="Acid proteases"/>
    <property type="match status" value="1"/>
</dbReference>
<evidence type="ECO:0000256" key="2">
    <source>
        <dbReference type="ARBA" id="ARBA00022750"/>
    </source>
</evidence>
<dbReference type="PANTHER" id="PTHR19422:SF123">
    <property type="entry name" value="RT1 CLASS I, LOCUS CE15"/>
    <property type="match status" value="1"/>
</dbReference>
<gene>
    <name evidence="5" type="primary">Ervk9</name>
    <name evidence="5" type="ORF">BUCCAP_R14212</name>
</gene>
<dbReference type="InterPro" id="IPR018061">
    <property type="entry name" value="Retropepsins"/>
</dbReference>
<dbReference type="CDD" id="cd07557">
    <property type="entry name" value="trimeric_dUTPase"/>
    <property type="match status" value="1"/>
</dbReference>
<dbReference type="InterPro" id="IPR001995">
    <property type="entry name" value="Peptidase_A2_cat"/>
</dbReference>
<dbReference type="GO" id="GO:0016032">
    <property type="term" value="P:viral process"/>
    <property type="evidence" value="ECO:0007669"/>
    <property type="project" value="InterPro"/>
</dbReference>
<dbReference type="PANTHER" id="PTHR19422">
    <property type="entry name" value="GAG RETROVIRAL POLYPROTEIN"/>
    <property type="match status" value="1"/>
</dbReference>
<dbReference type="AlphaFoldDB" id="A0A7K9H7Y5"/>
<dbReference type="PROSITE" id="PS00141">
    <property type="entry name" value="ASP_PROTEASE"/>
    <property type="match status" value="1"/>
</dbReference>
<sequence>QLRATVNEGGLHGEPTKQVLEYIWSGSMLCPSDIRAITRLILPRSRLANIGGKLWQPATAGSLGLDLATAVECILLNKQPVAIDSDLKGPLIIDGTKMGAQLIGRSSATMNGITVYPGVIDADYTGTIKIMVKAEPPPITIPKGSKIAQLIPIPQVVKGQDRMKGSNGFGSTGGLVMFSIPLGQRPSTVVSFTRGEQQFQVSALLDTGADVTIVNMKRWSSHWPLQQLGGSVQGAGGIVIS</sequence>
<dbReference type="InterPro" id="IPR036157">
    <property type="entry name" value="dUTPase-like_sf"/>
</dbReference>
<evidence type="ECO:0000313" key="6">
    <source>
        <dbReference type="Proteomes" id="UP000534107"/>
    </source>
</evidence>
<keyword evidence="3" id="KW-0378">Hydrolase</keyword>
<keyword evidence="1" id="KW-0645">Protease</keyword>
<dbReference type="SUPFAM" id="SSF51283">
    <property type="entry name" value="dUTPase-like"/>
    <property type="match status" value="1"/>
</dbReference>
<dbReference type="InterPro" id="IPR008919">
    <property type="entry name" value="Retrov_capsid_N"/>
</dbReference>
<dbReference type="GO" id="GO:0004190">
    <property type="term" value="F:aspartic-type endopeptidase activity"/>
    <property type="evidence" value="ECO:0007669"/>
    <property type="project" value="UniProtKB-KW"/>
</dbReference>
<feature type="domain" description="Peptidase A2" evidence="4">
    <location>
        <begin position="201"/>
        <end position="241"/>
    </location>
</feature>
<dbReference type="InterPro" id="IPR021109">
    <property type="entry name" value="Peptidase_aspartic_dom_sf"/>
</dbReference>
<evidence type="ECO:0000259" key="4">
    <source>
        <dbReference type="PROSITE" id="PS50175"/>
    </source>
</evidence>
<dbReference type="OrthoDB" id="9900537at2759"/>
<dbReference type="Pfam" id="PF00692">
    <property type="entry name" value="dUTPase"/>
    <property type="match status" value="1"/>
</dbReference>
<keyword evidence="6" id="KW-1185">Reference proteome</keyword>
<dbReference type="InterPro" id="IPR051592">
    <property type="entry name" value="HERV-K_Pro_peptidase_A2"/>
</dbReference>
<reference evidence="5 6" key="1">
    <citation type="submission" date="2019-09" db="EMBL/GenBank/DDBJ databases">
        <title>Bird 10,000 Genomes (B10K) Project - Family phase.</title>
        <authorList>
            <person name="Zhang G."/>
        </authorList>
    </citation>
    <scope>NUCLEOTIDE SEQUENCE [LARGE SCALE GENOMIC DNA]</scope>
    <source>
        <strain evidence="5">B10K-DU-001-16</strain>
        <tissue evidence="5">Muscle</tissue>
    </source>
</reference>
<dbReference type="Pfam" id="PF00607">
    <property type="entry name" value="Gag_p24"/>
    <property type="match status" value="1"/>
</dbReference>
<dbReference type="EMBL" id="VWZO01001194">
    <property type="protein sequence ID" value="NXH09979.1"/>
    <property type="molecule type" value="Genomic_DNA"/>
</dbReference>
<name>A0A7K9H7Y5_9PICI</name>
<dbReference type="Gene3D" id="2.40.70.10">
    <property type="entry name" value="Acid Proteases"/>
    <property type="match status" value="1"/>
</dbReference>
<dbReference type="InterPro" id="IPR001969">
    <property type="entry name" value="Aspartic_peptidase_AS"/>
</dbReference>
<dbReference type="Gene3D" id="1.10.375.10">
    <property type="entry name" value="Human Immunodeficiency Virus Type 1 Capsid Protein"/>
    <property type="match status" value="1"/>
</dbReference>
<organism evidence="5 6">
    <name type="scientific">Bucco capensis</name>
    <name type="common">collared puffbird</name>
    <dbReference type="NCBI Taxonomy" id="135168"/>
    <lineage>
        <taxon>Eukaryota</taxon>
        <taxon>Metazoa</taxon>
        <taxon>Chordata</taxon>
        <taxon>Craniata</taxon>
        <taxon>Vertebrata</taxon>
        <taxon>Euteleostomi</taxon>
        <taxon>Archelosauria</taxon>
        <taxon>Archosauria</taxon>
        <taxon>Dinosauria</taxon>
        <taxon>Saurischia</taxon>
        <taxon>Theropoda</taxon>
        <taxon>Coelurosauria</taxon>
        <taxon>Aves</taxon>
        <taxon>Neognathae</taxon>
        <taxon>Neoaves</taxon>
        <taxon>Telluraves</taxon>
        <taxon>Coraciimorphae</taxon>
        <taxon>Piciformes</taxon>
        <taxon>Bucconidae</taxon>
        <taxon>Bucco</taxon>
    </lineage>
</organism>
<dbReference type="Pfam" id="PF00077">
    <property type="entry name" value="RVP"/>
    <property type="match status" value="1"/>
</dbReference>
<comment type="caution">
    <text evidence="5">The sequence shown here is derived from an EMBL/GenBank/DDBJ whole genome shotgun (WGS) entry which is preliminary data.</text>
</comment>
<dbReference type="Gene3D" id="2.70.40.10">
    <property type="match status" value="1"/>
</dbReference>
<dbReference type="PROSITE" id="PS50175">
    <property type="entry name" value="ASP_PROT_RETROV"/>
    <property type="match status" value="1"/>
</dbReference>
<evidence type="ECO:0000256" key="1">
    <source>
        <dbReference type="ARBA" id="ARBA00022670"/>
    </source>
</evidence>
<protein>
    <submittedName>
        <fullName evidence="5">POK9 protein</fullName>
    </submittedName>
</protein>
<dbReference type="Proteomes" id="UP000534107">
    <property type="component" value="Unassembled WGS sequence"/>
</dbReference>
<accession>A0A7K9H7Y5</accession>
<dbReference type="InterPro" id="IPR033704">
    <property type="entry name" value="dUTPase_trimeric"/>
</dbReference>
<keyword evidence="2" id="KW-0064">Aspartyl protease</keyword>
<dbReference type="InterPro" id="IPR029054">
    <property type="entry name" value="dUTPase-like"/>
</dbReference>
<evidence type="ECO:0000256" key="3">
    <source>
        <dbReference type="ARBA" id="ARBA00022801"/>
    </source>
</evidence>